<keyword evidence="2" id="KW-0805">Transcription regulation</keyword>
<proteinExistence type="predicted"/>
<dbReference type="InterPro" id="IPR050109">
    <property type="entry name" value="HTH-type_TetR-like_transc_reg"/>
</dbReference>
<sequence>MAEQTSLIGKRRSAAGKDASVSYASRRQEISDAAIRVFNRLGYKGASVSAVAAELGIDRATLYYYFSSKEQMFDEIVRSVLEGNDELARRIASSAISPNRKLRELVTSMMISYASNYPLLYIYIREDLTHVSDKRSDWSSQMRALNRSIEQSIVDIVEQGYADGSFRRVGSARTVAYGILGMLNWTHRWFRPDKSEPAEEVGKVFAEMVLSGLEAPY</sequence>
<dbReference type="PANTHER" id="PTHR30055:SF175">
    <property type="entry name" value="HTH-TYPE TRANSCRIPTIONAL REPRESSOR KSTR2"/>
    <property type="match status" value="1"/>
</dbReference>
<reference evidence="8" key="1">
    <citation type="journal article" date="2019" name="Int. J. Syst. Evol. Microbiol.">
        <title>The Global Catalogue of Microorganisms (GCM) 10K type strain sequencing project: providing services to taxonomists for standard genome sequencing and annotation.</title>
        <authorList>
            <consortium name="The Broad Institute Genomics Platform"/>
            <consortium name="The Broad Institute Genome Sequencing Center for Infectious Disease"/>
            <person name="Wu L."/>
            <person name="Ma J."/>
        </authorList>
    </citation>
    <scope>NUCLEOTIDE SEQUENCE [LARGE SCALE GENOMIC DNA]</scope>
    <source>
        <strain evidence="8">Q85</strain>
    </source>
</reference>
<comment type="caution">
    <text evidence="7">The sequence shown here is derived from an EMBL/GenBank/DDBJ whole genome shotgun (WGS) entry which is preliminary data.</text>
</comment>
<feature type="domain" description="HTH tetR-type" evidence="6">
    <location>
        <begin position="24"/>
        <end position="84"/>
    </location>
</feature>
<dbReference type="Proteomes" id="UP001597283">
    <property type="component" value="Unassembled WGS sequence"/>
</dbReference>
<evidence type="ECO:0000256" key="4">
    <source>
        <dbReference type="ARBA" id="ARBA00023163"/>
    </source>
</evidence>
<dbReference type="PROSITE" id="PS50977">
    <property type="entry name" value="HTH_TETR_2"/>
    <property type="match status" value="1"/>
</dbReference>
<keyword evidence="8" id="KW-1185">Reference proteome</keyword>
<accession>A0ABW4NHI1</accession>
<evidence type="ECO:0000256" key="3">
    <source>
        <dbReference type="ARBA" id="ARBA00023125"/>
    </source>
</evidence>
<dbReference type="SUPFAM" id="SSF48498">
    <property type="entry name" value="Tetracyclin repressor-like, C-terminal domain"/>
    <property type="match status" value="1"/>
</dbReference>
<dbReference type="InterPro" id="IPR009057">
    <property type="entry name" value="Homeodomain-like_sf"/>
</dbReference>
<keyword evidence="3 5" id="KW-0238">DNA-binding</keyword>
<evidence type="ECO:0000256" key="5">
    <source>
        <dbReference type="PROSITE-ProRule" id="PRU00335"/>
    </source>
</evidence>
<keyword evidence="4" id="KW-0804">Transcription</keyword>
<dbReference type="InterPro" id="IPR041490">
    <property type="entry name" value="KstR2_TetR_C"/>
</dbReference>
<evidence type="ECO:0000259" key="6">
    <source>
        <dbReference type="PROSITE" id="PS50977"/>
    </source>
</evidence>
<dbReference type="Pfam" id="PF17932">
    <property type="entry name" value="TetR_C_24"/>
    <property type="match status" value="1"/>
</dbReference>
<evidence type="ECO:0000313" key="7">
    <source>
        <dbReference type="EMBL" id="MFD1789600.1"/>
    </source>
</evidence>
<feature type="DNA-binding region" description="H-T-H motif" evidence="5">
    <location>
        <begin position="47"/>
        <end position="66"/>
    </location>
</feature>
<dbReference type="Pfam" id="PF00440">
    <property type="entry name" value="TetR_N"/>
    <property type="match status" value="1"/>
</dbReference>
<evidence type="ECO:0000256" key="1">
    <source>
        <dbReference type="ARBA" id="ARBA00022491"/>
    </source>
</evidence>
<dbReference type="InterPro" id="IPR001647">
    <property type="entry name" value="HTH_TetR"/>
</dbReference>
<dbReference type="Gene3D" id="1.10.10.60">
    <property type="entry name" value="Homeodomain-like"/>
    <property type="match status" value="1"/>
</dbReference>
<dbReference type="InterPro" id="IPR036271">
    <property type="entry name" value="Tet_transcr_reg_TetR-rel_C_sf"/>
</dbReference>
<evidence type="ECO:0000313" key="8">
    <source>
        <dbReference type="Proteomes" id="UP001597283"/>
    </source>
</evidence>
<dbReference type="RefSeq" id="WP_380941661.1">
    <property type="nucleotide sequence ID" value="NZ_JBHUFC010000023.1"/>
</dbReference>
<dbReference type="SUPFAM" id="SSF46689">
    <property type="entry name" value="Homeodomain-like"/>
    <property type="match status" value="1"/>
</dbReference>
<evidence type="ECO:0000256" key="2">
    <source>
        <dbReference type="ARBA" id="ARBA00023015"/>
    </source>
</evidence>
<keyword evidence="1" id="KW-0678">Repressor</keyword>
<organism evidence="7 8">
    <name type="scientific">Sphingomonas floccifaciens</name>
    <dbReference type="NCBI Taxonomy" id="1844115"/>
    <lineage>
        <taxon>Bacteria</taxon>
        <taxon>Pseudomonadati</taxon>
        <taxon>Pseudomonadota</taxon>
        <taxon>Alphaproteobacteria</taxon>
        <taxon>Sphingomonadales</taxon>
        <taxon>Sphingomonadaceae</taxon>
        <taxon>Sphingomonas</taxon>
    </lineage>
</organism>
<dbReference type="Gene3D" id="1.10.357.10">
    <property type="entry name" value="Tetracycline Repressor, domain 2"/>
    <property type="match status" value="1"/>
</dbReference>
<protein>
    <submittedName>
        <fullName evidence="7">TetR/AcrR family transcriptional regulator</fullName>
    </submittedName>
</protein>
<gene>
    <name evidence="7" type="ORF">ACFSC3_18760</name>
</gene>
<dbReference type="EMBL" id="JBHUFC010000023">
    <property type="protein sequence ID" value="MFD1789600.1"/>
    <property type="molecule type" value="Genomic_DNA"/>
</dbReference>
<dbReference type="PRINTS" id="PR00455">
    <property type="entry name" value="HTHTETR"/>
</dbReference>
<dbReference type="PANTHER" id="PTHR30055">
    <property type="entry name" value="HTH-TYPE TRANSCRIPTIONAL REGULATOR RUTR"/>
    <property type="match status" value="1"/>
</dbReference>
<name>A0ABW4NHI1_9SPHN</name>